<sequence>MSHGGSSSRAINEEITQESRLLHRLANCLYYVPVSGGKALLQKLYSRLVPRKFSAYEGALEESEFVFSQHTGAVAVTACFLLAIERGTLVDNDDSSFYREVMEPVRRLYMVSGGRPNIHMRVSFQEGNNNPSYGFIDSNNSSHKEHEKYAGPLRATPPPLPSQDDHIMSLGPPEKKHHVILHDPLVIDRLYPGHLLISARAFPNQPLEGVHHHTELDDMTRKAVIYCGITVCGRSHDGITNIRRHIILDPLPFIAYIVMRGPSIA</sequence>
<name>A0A9C7C6X3_9VIRU</name>
<dbReference type="EMBL" id="LC738880">
    <property type="protein sequence ID" value="BDT63031.1"/>
    <property type="molecule type" value="Genomic_DNA"/>
</dbReference>
<protein>
    <submittedName>
        <fullName evidence="1">Wsv198-like protein</fullName>
    </submittedName>
</protein>
<proteinExistence type="predicted"/>
<reference evidence="1" key="1">
    <citation type="submission" date="2022-10" db="EMBL/GenBank/DDBJ databases">
        <title>Genome sequences of endogenous nimaviruses in decapod crustaceans.</title>
        <authorList>
            <person name="Kawato S."/>
            <person name="Nozaki R."/>
            <person name="Kondo H."/>
            <person name="Hirono I."/>
        </authorList>
    </citation>
    <scope>NUCLEOTIDE SEQUENCE</scope>
    <source>
        <strain evidence="1">Ube2021</strain>
    </source>
</reference>
<accession>A0A9C7C6X3</accession>
<organism evidence="1">
    <name type="scientific">Trachysalambria curvirostris nimavirus</name>
    <dbReference type="NCBI Taxonomy" id="2984282"/>
    <lineage>
        <taxon>Viruses</taxon>
        <taxon>Viruses incertae sedis</taxon>
        <taxon>Naldaviricetes</taxon>
        <taxon>Nimaviridae</taxon>
    </lineage>
</organism>
<evidence type="ECO:0000313" key="1">
    <source>
        <dbReference type="EMBL" id="BDT63031.1"/>
    </source>
</evidence>